<gene>
    <name evidence="3" type="primary">LOC108733244</name>
</gene>
<reference evidence="3" key="1">
    <citation type="submission" date="2025-08" db="UniProtKB">
        <authorList>
            <consortium name="RefSeq"/>
        </authorList>
    </citation>
    <scope>IDENTIFICATION</scope>
    <source>
        <tissue evidence="3">Entire body</tissue>
    </source>
</reference>
<dbReference type="InterPro" id="IPR021298">
    <property type="entry name" value="CFAP298"/>
</dbReference>
<dbReference type="FunCoup" id="A0A1W4W6W6">
    <property type="interactions" value="30"/>
</dbReference>
<name>A0A1W4W6W6_AGRPL</name>
<evidence type="ECO:0000313" key="2">
    <source>
        <dbReference type="Proteomes" id="UP000192223"/>
    </source>
</evidence>
<proteinExistence type="inferred from homology"/>
<keyword evidence="3" id="KW-0966">Cell projection</keyword>
<comment type="similarity">
    <text evidence="1">Belongs to the CFAP298 family.</text>
</comment>
<dbReference type="GeneID" id="108733244"/>
<dbReference type="STRING" id="224129.A0A1W4W6W6"/>
<keyword evidence="2" id="KW-1185">Reference proteome</keyword>
<dbReference type="Pfam" id="PF11069">
    <property type="entry name" value="CFAP298"/>
    <property type="match status" value="1"/>
</dbReference>
<dbReference type="GO" id="GO:0003352">
    <property type="term" value="P:regulation of cilium movement"/>
    <property type="evidence" value="ECO:0007669"/>
    <property type="project" value="InterPro"/>
</dbReference>
<dbReference type="KEGG" id="apln:108733244"/>
<protein>
    <submittedName>
        <fullName evidence="3">Cilia- and flagella-associated protein 298</fullName>
    </submittedName>
</protein>
<dbReference type="RefSeq" id="XP_018319836.1">
    <property type="nucleotide sequence ID" value="XM_018464334.1"/>
</dbReference>
<dbReference type="Proteomes" id="UP000192223">
    <property type="component" value="Unplaced"/>
</dbReference>
<accession>A0A1W4W6W6</accession>
<dbReference type="PANTHER" id="PTHR13238:SF0">
    <property type="entry name" value="CILIA- AND FLAGELLA-ASSOCIATED PROTEIN 298"/>
    <property type="match status" value="1"/>
</dbReference>
<dbReference type="PANTHER" id="PTHR13238">
    <property type="entry name" value="PROTEIN C21ORF59"/>
    <property type="match status" value="1"/>
</dbReference>
<keyword evidence="3" id="KW-0969">Cilium</keyword>
<dbReference type="InParanoid" id="A0A1W4W6W6"/>
<organism evidence="2 3">
    <name type="scientific">Agrilus planipennis</name>
    <name type="common">Emerald ash borer</name>
    <name type="synonym">Agrilus marcopoli</name>
    <dbReference type="NCBI Taxonomy" id="224129"/>
    <lineage>
        <taxon>Eukaryota</taxon>
        <taxon>Metazoa</taxon>
        <taxon>Ecdysozoa</taxon>
        <taxon>Arthropoda</taxon>
        <taxon>Hexapoda</taxon>
        <taxon>Insecta</taxon>
        <taxon>Pterygota</taxon>
        <taxon>Neoptera</taxon>
        <taxon>Endopterygota</taxon>
        <taxon>Coleoptera</taxon>
        <taxon>Polyphaga</taxon>
        <taxon>Elateriformia</taxon>
        <taxon>Buprestoidea</taxon>
        <taxon>Buprestidae</taxon>
        <taxon>Agrilinae</taxon>
        <taxon>Agrilus</taxon>
    </lineage>
</organism>
<evidence type="ECO:0000313" key="3">
    <source>
        <dbReference type="RefSeq" id="XP_018319836.1"/>
    </source>
</evidence>
<keyword evidence="3" id="KW-0282">Flagellum</keyword>
<evidence type="ECO:0000256" key="1">
    <source>
        <dbReference type="ARBA" id="ARBA00009619"/>
    </source>
</evidence>
<sequence>MLTMVLIYIKRNDQNKFIYETCLNTKIDDLAQSLATIYNGCLKVDRICGELEELAKYGTLYPPEILGLTEEQVKELKREDYWGERCIPSGGYDLVKDPIGRRNGKQPKKDMQDLLNKTIKEAKDLISPKILVPQGIRLTMKVVQQAIDLLRGAVMIVYPMKLPPHDVIRMELENIEDLSGTQASLEVIDPASAQLWFCGKEMYRDGKTLRDYVGKIENCKVTIKLSKRGEGPPAREPIMSEEQRKQLMAHAFRKQEELKKLEMDEDDSYLNSEWADNNNLKRTFHGLNNIYWKPGKK</sequence>
<dbReference type="OrthoDB" id="276065at2759"/>
<dbReference type="AlphaFoldDB" id="A0A1W4W6W6"/>